<protein>
    <submittedName>
        <fullName evidence="4 5">Coiled-coil domain-containing protein 177-like</fullName>
    </submittedName>
</protein>
<feature type="compositionally biased region" description="Basic and acidic residues" evidence="1">
    <location>
        <begin position="603"/>
        <end position="693"/>
    </location>
</feature>
<evidence type="ECO:0000256" key="1">
    <source>
        <dbReference type="SAM" id="MobiDB-lite"/>
    </source>
</evidence>
<dbReference type="InterPro" id="IPR038765">
    <property type="entry name" value="Papain-like_cys_pep_sf"/>
</dbReference>
<sequence>MGSEQEDDPAPGEPEEYKVPVELLNQVKLETLGDCDEYGAVHHGVGDGAGSSPAEQSETSELNNVGVVRPRGARRAKLLAREKLGLWLGELRDSAEQPEEVPASEEFSESLEEPEPEVQDQDEQCMETHTVWIKEEVELNDTTGEQEQTDLLSVGADESTDVLSVGADESTDVLSEKPDEADIDSPSNGPVEVPAAAEALHHRLGGGELVVSSLIAKQPPVGDYSDEYGAVYKAVPKGANCAFRALAERLFGGEKHHPVVRHGVVSHVLKHWETYAPLTHFADQVSYRLFMVKSDARGGAVELRAAGEAFYRTVAVVHDGVLEVAALGNDPDPIVLRRTGVGPAEHYDVCTRLPPAGWKGGKDDLVKLESERRAEERRKRLAAARLVPRVVAQAQPTVSPAGEPRKIVVLYMCPQLRPIGRPLSAVVSSPKGSAGAQDGPQEPQGLFGIDPDVLVACKPPEAERQREAGARASGPGQQTKTKRVVKRKALTPEQREAKRERDRERVRRRRLEEKEIEETLHPERAEARRKKERDRARARRNRQKQEGEGAEAKSLEEKRAERRERERRLREEETPEEREARLARIRENQRRRRRLQKMQNETPEERRARLERRYAGESAEERQARRERKNQAKRLERANETPEERSARLRAVREDKQRRYDNETPEERKQRLKKISEAARRKIRKETPEERETRLRKHYERYHRRLANETPEEREERIAKSREYMRRYAAITRQKNKRIQWKKRKRGRPVGAGRKKKVLEPKEEPPEEEEEAEEEAAGGAVASEETRERVEPKEEPLEGAGEQPSCKRKKSSEEPLTETDGEPGCKRKKSLGCNDEPLEEQASAAETAPGSSE</sequence>
<dbReference type="InterPro" id="IPR048998">
    <property type="entry name" value="STPR"/>
</dbReference>
<evidence type="ECO:0000313" key="3">
    <source>
        <dbReference type="Proteomes" id="UP000504606"/>
    </source>
</evidence>
<dbReference type="SUPFAM" id="SSF54001">
    <property type="entry name" value="Cysteine proteinases"/>
    <property type="match status" value="1"/>
</dbReference>
<evidence type="ECO:0000313" key="5">
    <source>
        <dbReference type="RefSeq" id="XP_052127103.1"/>
    </source>
</evidence>
<gene>
    <name evidence="4 5" type="primary">LOC113206723</name>
</gene>
<feature type="compositionally biased region" description="Basic and acidic residues" evidence="1">
    <location>
        <begin position="543"/>
        <end position="588"/>
    </location>
</feature>
<feature type="region of interest" description="Disordered" evidence="1">
    <location>
        <begin position="91"/>
        <end position="123"/>
    </location>
</feature>
<reference evidence="4 5" key="1">
    <citation type="submission" date="2025-04" db="UniProtKB">
        <authorList>
            <consortium name="RefSeq"/>
        </authorList>
    </citation>
    <scope>IDENTIFICATION</scope>
    <source>
        <tissue evidence="4 5">Whole organism</tissue>
    </source>
</reference>
<feature type="compositionally biased region" description="Basic and acidic residues" evidence="1">
    <location>
        <begin position="493"/>
        <end position="526"/>
    </location>
</feature>
<dbReference type="Pfam" id="PF21107">
    <property type="entry name" value="STPRs"/>
    <property type="match status" value="1"/>
</dbReference>
<dbReference type="Gene3D" id="3.90.70.80">
    <property type="match status" value="1"/>
</dbReference>
<dbReference type="GeneID" id="113206723"/>
<feature type="region of interest" description="Disordered" evidence="1">
    <location>
        <begin position="462"/>
        <end position="697"/>
    </location>
</feature>
<dbReference type="Proteomes" id="UP000504606">
    <property type="component" value="Unplaced"/>
</dbReference>
<dbReference type="RefSeq" id="XP_052127103.1">
    <property type="nucleotide sequence ID" value="XM_052271143.1"/>
</dbReference>
<dbReference type="KEGG" id="foc:113206723"/>
<feature type="domain" description="OTU" evidence="2">
    <location>
        <begin position="230"/>
        <end position="353"/>
    </location>
</feature>
<evidence type="ECO:0000259" key="2">
    <source>
        <dbReference type="PROSITE" id="PS50802"/>
    </source>
</evidence>
<organism evidence="3 5">
    <name type="scientific">Frankliniella occidentalis</name>
    <name type="common">Western flower thrips</name>
    <name type="synonym">Euthrips occidentalis</name>
    <dbReference type="NCBI Taxonomy" id="133901"/>
    <lineage>
        <taxon>Eukaryota</taxon>
        <taxon>Metazoa</taxon>
        <taxon>Ecdysozoa</taxon>
        <taxon>Arthropoda</taxon>
        <taxon>Hexapoda</taxon>
        <taxon>Insecta</taxon>
        <taxon>Pterygota</taxon>
        <taxon>Neoptera</taxon>
        <taxon>Paraneoptera</taxon>
        <taxon>Thysanoptera</taxon>
        <taxon>Terebrantia</taxon>
        <taxon>Thripoidea</taxon>
        <taxon>Thripidae</taxon>
        <taxon>Frankliniella</taxon>
    </lineage>
</organism>
<feature type="compositionally biased region" description="Basic residues" evidence="1">
    <location>
        <begin position="527"/>
        <end position="542"/>
    </location>
</feature>
<dbReference type="AlphaFoldDB" id="A0A9C6X0W8"/>
<keyword evidence="3" id="KW-1185">Reference proteome</keyword>
<feature type="compositionally biased region" description="Polar residues" evidence="1">
    <location>
        <begin position="53"/>
        <end position="63"/>
    </location>
</feature>
<evidence type="ECO:0000313" key="4">
    <source>
        <dbReference type="RefSeq" id="XP_052127102.1"/>
    </source>
</evidence>
<dbReference type="OrthoDB" id="10057854at2759"/>
<feature type="compositionally biased region" description="Acidic residues" evidence="1">
    <location>
        <begin position="96"/>
        <end position="123"/>
    </location>
</feature>
<dbReference type="PROSITE" id="PS50802">
    <property type="entry name" value="OTU"/>
    <property type="match status" value="1"/>
</dbReference>
<proteinExistence type="predicted"/>
<feature type="region of interest" description="Disordered" evidence="1">
    <location>
        <begin position="424"/>
        <end position="448"/>
    </location>
</feature>
<name>A0A9C6X0W8_FRAOC</name>
<feature type="compositionally biased region" description="Basic residues" evidence="1">
    <location>
        <begin position="480"/>
        <end position="489"/>
    </location>
</feature>
<feature type="compositionally biased region" description="Basic and acidic residues" evidence="1">
    <location>
        <begin position="784"/>
        <end position="796"/>
    </location>
</feature>
<accession>A0A9C6X0W8</accession>
<feature type="compositionally biased region" description="Basic residues" evidence="1">
    <location>
        <begin position="734"/>
        <end position="757"/>
    </location>
</feature>
<dbReference type="RefSeq" id="XP_052127102.1">
    <property type="nucleotide sequence ID" value="XM_052271142.1"/>
</dbReference>
<feature type="region of interest" description="Disordered" evidence="1">
    <location>
        <begin position="728"/>
        <end position="853"/>
    </location>
</feature>
<feature type="region of interest" description="Disordered" evidence="1">
    <location>
        <begin position="39"/>
        <end position="66"/>
    </location>
</feature>
<dbReference type="InterPro" id="IPR003323">
    <property type="entry name" value="OTU_dom"/>
</dbReference>
<feature type="compositionally biased region" description="Acidic residues" evidence="1">
    <location>
        <begin position="765"/>
        <end position="776"/>
    </location>
</feature>